<feature type="domain" description="RNA polymerase sigma factor 70 region 4 type 2" evidence="6">
    <location>
        <begin position="139"/>
        <end position="191"/>
    </location>
</feature>
<keyword evidence="4" id="KW-0804">Transcription</keyword>
<evidence type="ECO:0000256" key="2">
    <source>
        <dbReference type="ARBA" id="ARBA00023015"/>
    </source>
</evidence>
<dbReference type="Gene3D" id="1.10.1740.10">
    <property type="match status" value="1"/>
</dbReference>
<dbReference type="InterPro" id="IPR036388">
    <property type="entry name" value="WH-like_DNA-bd_sf"/>
</dbReference>
<organism evidence="7">
    <name type="scientific">candidate division WOR-3 bacterium</name>
    <dbReference type="NCBI Taxonomy" id="2052148"/>
    <lineage>
        <taxon>Bacteria</taxon>
        <taxon>Bacteria division WOR-3</taxon>
    </lineage>
</organism>
<evidence type="ECO:0000256" key="1">
    <source>
        <dbReference type="ARBA" id="ARBA00010641"/>
    </source>
</evidence>
<dbReference type="InterPro" id="IPR039425">
    <property type="entry name" value="RNA_pol_sigma-70-like"/>
</dbReference>
<dbReference type="PANTHER" id="PTHR43133:SF51">
    <property type="entry name" value="RNA POLYMERASE SIGMA FACTOR"/>
    <property type="match status" value="1"/>
</dbReference>
<gene>
    <name evidence="7" type="ORF">ENV70_01170</name>
</gene>
<dbReference type="CDD" id="cd06171">
    <property type="entry name" value="Sigma70_r4"/>
    <property type="match status" value="1"/>
</dbReference>
<evidence type="ECO:0000259" key="6">
    <source>
        <dbReference type="Pfam" id="PF08281"/>
    </source>
</evidence>
<comment type="caution">
    <text evidence="7">The sequence shown here is derived from an EMBL/GenBank/DDBJ whole genome shotgun (WGS) entry which is preliminary data.</text>
</comment>
<keyword evidence="2" id="KW-0805">Transcription regulation</keyword>
<dbReference type="AlphaFoldDB" id="A0A7C6AF04"/>
<dbReference type="InterPro" id="IPR007627">
    <property type="entry name" value="RNA_pol_sigma70_r2"/>
</dbReference>
<evidence type="ECO:0000259" key="5">
    <source>
        <dbReference type="Pfam" id="PF04542"/>
    </source>
</evidence>
<dbReference type="PANTHER" id="PTHR43133">
    <property type="entry name" value="RNA POLYMERASE ECF-TYPE SIGMA FACTO"/>
    <property type="match status" value="1"/>
</dbReference>
<dbReference type="InterPro" id="IPR014284">
    <property type="entry name" value="RNA_pol_sigma-70_dom"/>
</dbReference>
<feature type="domain" description="RNA polymerase sigma-70 region 2" evidence="5">
    <location>
        <begin position="45"/>
        <end position="110"/>
    </location>
</feature>
<dbReference type="GO" id="GO:0003677">
    <property type="term" value="F:DNA binding"/>
    <property type="evidence" value="ECO:0007669"/>
    <property type="project" value="InterPro"/>
</dbReference>
<proteinExistence type="inferred from homology"/>
<dbReference type="GO" id="GO:0016987">
    <property type="term" value="F:sigma factor activity"/>
    <property type="evidence" value="ECO:0007669"/>
    <property type="project" value="UniProtKB-KW"/>
</dbReference>
<dbReference type="GO" id="GO:0006352">
    <property type="term" value="P:DNA-templated transcription initiation"/>
    <property type="evidence" value="ECO:0007669"/>
    <property type="project" value="InterPro"/>
</dbReference>
<name>A0A7C6AF04_UNCW3</name>
<dbReference type="EMBL" id="DTHJ01000024">
    <property type="protein sequence ID" value="HHS62213.1"/>
    <property type="molecule type" value="Genomic_DNA"/>
</dbReference>
<evidence type="ECO:0000256" key="4">
    <source>
        <dbReference type="ARBA" id="ARBA00023163"/>
    </source>
</evidence>
<dbReference type="Pfam" id="PF04542">
    <property type="entry name" value="Sigma70_r2"/>
    <property type="match status" value="1"/>
</dbReference>
<accession>A0A7C6AF04</accession>
<evidence type="ECO:0000256" key="3">
    <source>
        <dbReference type="ARBA" id="ARBA00023082"/>
    </source>
</evidence>
<dbReference type="Gene3D" id="1.10.10.10">
    <property type="entry name" value="Winged helix-like DNA-binding domain superfamily/Winged helix DNA-binding domain"/>
    <property type="match status" value="1"/>
</dbReference>
<dbReference type="NCBIfam" id="TIGR02937">
    <property type="entry name" value="sigma70-ECF"/>
    <property type="match status" value="1"/>
</dbReference>
<sequence length="199" mass="23580">MSEKKNSLIEQVNELKTRLSKYQSLSDEELVHLVKMGEVEPFDELVRRHEVKVHNLCYKMLKNYDDAKDMAQETFLKAYRNIKNFDGRSKFTTWLYRIAVNNCINFMKKEHPQEEIKDEILEIHGDDPVEKYKHKKMKEIIYNAIAKLPEVQKSVFTLRALEELPYQEISAILHKPVNTVKVNYHLAVKNLKNYLKGKI</sequence>
<dbReference type="InterPro" id="IPR013324">
    <property type="entry name" value="RNA_pol_sigma_r3/r4-like"/>
</dbReference>
<dbReference type="Pfam" id="PF08281">
    <property type="entry name" value="Sigma70_r4_2"/>
    <property type="match status" value="1"/>
</dbReference>
<dbReference type="InterPro" id="IPR013249">
    <property type="entry name" value="RNA_pol_sigma70_r4_t2"/>
</dbReference>
<evidence type="ECO:0000313" key="7">
    <source>
        <dbReference type="EMBL" id="HHS62213.1"/>
    </source>
</evidence>
<reference evidence="7" key="1">
    <citation type="journal article" date="2020" name="mSystems">
        <title>Genome- and Community-Level Interaction Insights into Carbon Utilization and Element Cycling Functions of Hydrothermarchaeota in Hydrothermal Sediment.</title>
        <authorList>
            <person name="Zhou Z."/>
            <person name="Liu Y."/>
            <person name="Xu W."/>
            <person name="Pan J."/>
            <person name="Luo Z.H."/>
            <person name="Li M."/>
        </authorList>
    </citation>
    <scope>NUCLEOTIDE SEQUENCE [LARGE SCALE GENOMIC DNA]</scope>
    <source>
        <strain evidence="7">SpSt-783</strain>
    </source>
</reference>
<protein>
    <submittedName>
        <fullName evidence="7">RNA polymerase sigma factor</fullName>
    </submittedName>
</protein>
<dbReference type="InterPro" id="IPR013325">
    <property type="entry name" value="RNA_pol_sigma_r2"/>
</dbReference>
<keyword evidence="3" id="KW-0731">Sigma factor</keyword>
<comment type="similarity">
    <text evidence="1">Belongs to the sigma-70 factor family. ECF subfamily.</text>
</comment>
<dbReference type="SUPFAM" id="SSF88659">
    <property type="entry name" value="Sigma3 and sigma4 domains of RNA polymerase sigma factors"/>
    <property type="match status" value="1"/>
</dbReference>
<dbReference type="SUPFAM" id="SSF88946">
    <property type="entry name" value="Sigma2 domain of RNA polymerase sigma factors"/>
    <property type="match status" value="1"/>
</dbReference>